<keyword evidence="2" id="KW-0813">Transport</keyword>
<accession>A0A0K2WGD4</accession>
<evidence type="ECO:0000313" key="9">
    <source>
        <dbReference type="Proteomes" id="UP000182836"/>
    </source>
</evidence>
<dbReference type="Pfam" id="PF01152">
    <property type="entry name" value="Bac_globin"/>
    <property type="match status" value="1"/>
</dbReference>
<keyword evidence="4" id="KW-0479">Metal-binding</keyword>
<dbReference type="Proteomes" id="UP000182836">
    <property type="component" value="Unassembled WGS sequence"/>
</dbReference>
<evidence type="ECO:0000256" key="3">
    <source>
        <dbReference type="ARBA" id="ARBA00022617"/>
    </source>
</evidence>
<dbReference type="PANTHER" id="PTHR47366">
    <property type="entry name" value="TWO-ON-TWO HEMOGLOBIN-3"/>
    <property type="match status" value="1"/>
</dbReference>
<comment type="similarity">
    <text evidence="6">Belongs to the truncated hemoglobin family. Group II subfamily.</text>
</comment>
<dbReference type="AlphaFoldDB" id="A0A0K2WGD4"/>
<dbReference type="FunFam" id="1.10.490.10:FF:000004">
    <property type="entry name" value="Group 2 hemoglobin yjbI"/>
    <property type="match status" value="1"/>
</dbReference>
<sequence length="135" mass="15601">MMSQIPYEAIGGEETLRKLVAAFYSRVAKDPLLSPIFPEDLALTEQKQFMFLTQFLGGDTLYSDVYGHPMMRARHMKFQITPKRAERWLALMKEAMDEIGMEGPARQYMYERLIQVAHHMVNAPDDETTERLASL</sequence>
<gene>
    <name evidence="8" type="ORF">SAMN04487909_101434</name>
</gene>
<evidence type="ECO:0000256" key="4">
    <source>
        <dbReference type="ARBA" id="ARBA00022723"/>
    </source>
</evidence>
<dbReference type="InterPro" id="IPR001486">
    <property type="entry name" value="Hemoglobin_trunc"/>
</dbReference>
<evidence type="ECO:0000256" key="2">
    <source>
        <dbReference type="ARBA" id="ARBA00022448"/>
    </source>
</evidence>
<dbReference type="GO" id="GO:0005344">
    <property type="term" value="F:oxygen carrier activity"/>
    <property type="evidence" value="ECO:0007669"/>
    <property type="project" value="InterPro"/>
</dbReference>
<feature type="binding site" description="distal binding residue" evidence="7">
    <location>
        <position position="118"/>
    </location>
    <ligand>
        <name>heme</name>
        <dbReference type="ChEBI" id="CHEBI:30413"/>
    </ligand>
    <ligandPart>
        <name>Fe</name>
        <dbReference type="ChEBI" id="CHEBI:18248"/>
    </ligandPart>
</feature>
<dbReference type="GO" id="GO:0046872">
    <property type="term" value="F:metal ion binding"/>
    <property type="evidence" value="ECO:0007669"/>
    <property type="project" value="UniProtKB-KW"/>
</dbReference>
<evidence type="ECO:0000256" key="1">
    <source>
        <dbReference type="ARBA" id="ARBA00001971"/>
    </source>
</evidence>
<dbReference type="EMBL" id="FNED01000001">
    <property type="protein sequence ID" value="SDI06968.1"/>
    <property type="molecule type" value="Genomic_DNA"/>
</dbReference>
<name>A0A0K2WGD4_ANEMI</name>
<dbReference type="InterPro" id="IPR044203">
    <property type="entry name" value="GlbO/GLB3-like"/>
</dbReference>
<comment type="cofactor">
    <cofactor evidence="1">
        <name>heme</name>
        <dbReference type="ChEBI" id="CHEBI:30413"/>
    </cofactor>
</comment>
<evidence type="ECO:0000256" key="6">
    <source>
        <dbReference type="ARBA" id="ARBA00034496"/>
    </source>
</evidence>
<proteinExistence type="inferred from homology"/>
<dbReference type="InterPro" id="IPR012292">
    <property type="entry name" value="Globin/Proto"/>
</dbReference>
<evidence type="ECO:0000313" key="8">
    <source>
        <dbReference type="EMBL" id="SDI06968.1"/>
    </source>
</evidence>
<dbReference type="GO" id="GO:0019825">
    <property type="term" value="F:oxygen binding"/>
    <property type="evidence" value="ECO:0007669"/>
    <property type="project" value="InterPro"/>
</dbReference>
<dbReference type="GO" id="GO:0020037">
    <property type="term" value="F:heme binding"/>
    <property type="evidence" value="ECO:0007669"/>
    <property type="project" value="InterPro"/>
</dbReference>
<reference evidence="8 9" key="1">
    <citation type="submission" date="2016-10" db="EMBL/GenBank/DDBJ databases">
        <authorList>
            <person name="de Groot N.N."/>
        </authorList>
    </citation>
    <scope>NUCLEOTIDE SEQUENCE [LARGE SCALE GENOMIC DNA]</scope>
    <source>
        <strain evidence="8 9">DSM 2895</strain>
    </source>
</reference>
<dbReference type="Gene3D" id="1.10.490.10">
    <property type="entry name" value="Globins"/>
    <property type="match status" value="1"/>
</dbReference>
<dbReference type="PANTHER" id="PTHR47366:SF1">
    <property type="entry name" value="TWO-ON-TWO HEMOGLOBIN-3"/>
    <property type="match status" value="1"/>
</dbReference>
<keyword evidence="5" id="KW-0408">Iron</keyword>
<organism evidence="8 9">
    <name type="scientific">Aneurinibacillus migulanus</name>
    <name type="common">Bacillus migulanus</name>
    <dbReference type="NCBI Taxonomy" id="47500"/>
    <lineage>
        <taxon>Bacteria</taxon>
        <taxon>Bacillati</taxon>
        <taxon>Bacillota</taxon>
        <taxon>Bacilli</taxon>
        <taxon>Bacillales</taxon>
        <taxon>Paenibacillaceae</taxon>
        <taxon>Aneurinibacillus group</taxon>
        <taxon>Aneurinibacillus</taxon>
    </lineage>
</organism>
<evidence type="ECO:0000256" key="7">
    <source>
        <dbReference type="PIRSR" id="PIRSR601486-1"/>
    </source>
</evidence>
<evidence type="ECO:0000256" key="5">
    <source>
        <dbReference type="ARBA" id="ARBA00023004"/>
    </source>
</evidence>
<keyword evidence="3 7" id="KW-0349">Heme</keyword>
<dbReference type="SUPFAM" id="SSF46458">
    <property type="entry name" value="Globin-like"/>
    <property type="match status" value="1"/>
</dbReference>
<protein>
    <submittedName>
        <fullName evidence="8">Hemoglobin</fullName>
    </submittedName>
</protein>
<dbReference type="InterPro" id="IPR009050">
    <property type="entry name" value="Globin-like_sf"/>
</dbReference>